<dbReference type="Pfam" id="PF08712">
    <property type="entry name" value="Nfu_N"/>
    <property type="match status" value="1"/>
</dbReference>
<dbReference type="AlphaFoldDB" id="A0A0F5MPT3"/>
<dbReference type="PIRSF" id="PIRSF036773">
    <property type="entry name" value="HIRIP5"/>
    <property type="match status" value="1"/>
</dbReference>
<dbReference type="InterPro" id="IPR034904">
    <property type="entry name" value="FSCA_dom_sf"/>
</dbReference>
<feature type="domain" description="Scaffold protein Nfu/NifU N-terminal" evidence="2">
    <location>
        <begin position="3"/>
        <end position="89"/>
    </location>
</feature>
<dbReference type="Gene3D" id="3.30.1370.70">
    <property type="entry name" value="Scaffold protein Nfu/NifU, N-terminal domain"/>
    <property type="match status" value="1"/>
</dbReference>
<comment type="caution">
    <text evidence="3">The sequence shown here is derived from an EMBL/GenBank/DDBJ whole genome shotgun (WGS) entry which is preliminary data.</text>
</comment>
<evidence type="ECO:0000259" key="2">
    <source>
        <dbReference type="SMART" id="SM00932"/>
    </source>
</evidence>
<dbReference type="PANTHER" id="PTHR11178:SF1">
    <property type="entry name" value="NFU1 IRON-SULFUR CLUSTER SCAFFOLD HOMOLOG, MITOCHONDRIAL"/>
    <property type="match status" value="1"/>
</dbReference>
<organism evidence="3 4">
    <name type="scientific">Candidatus Arcanibacter lacustris</name>
    <dbReference type="NCBI Taxonomy" id="1607817"/>
    <lineage>
        <taxon>Bacteria</taxon>
        <taxon>Pseudomonadati</taxon>
        <taxon>Pseudomonadota</taxon>
        <taxon>Alphaproteobacteria</taxon>
        <taxon>Rickettsiales</taxon>
        <taxon>Candidatus Arcanibacter</taxon>
    </lineage>
</organism>
<dbReference type="InterPro" id="IPR035433">
    <property type="entry name" value="NFU1-like"/>
</dbReference>
<dbReference type="InterPro" id="IPR001075">
    <property type="entry name" value="NIF_FeS_clus_asmbl_NifU_C"/>
</dbReference>
<dbReference type="SUPFAM" id="SSF110836">
    <property type="entry name" value="Hypothetical protein SAV1430"/>
    <property type="match status" value="1"/>
</dbReference>
<dbReference type="PATRIC" id="fig|1607817.3.peg.331"/>
<gene>
    <name evidence="3" type="primary">nfuA</name>
    <name evidence="3" type="ORF">SZ25_00332</name>
</gene>
<dbReference type="GO" id="GO:0016226">
    <property type="term" value="P:iron-sulfur cluster assembly"/>
    <property type="evidence" value="ECO:0007669"/>
    <property type="project" value="InterPro"/>
</dbReference>
<dbReference type="InterPro" id="IPR036498">
    <property type="entry name" value="Nfu/NifU_N_sf"/>
</dbReference>
<dbReference type="GO" id="GO:0005506">
    <property type="term" value="F:iron ion binding"/>
    <property type="evidence" value="ECO:0007669"/>
    <property type="project" value="InterPro"/>
</dbReference>
<dbReference type="GO" id="GO:0051536">
    <property type="term" value="F:iron-sulfur cluster binding"/>
    <property type="evidence" value="ECO:0007669"/>
    <property type="project" value="InterPro"/>
</dbReference>
<evidence type="ECO:0000256" key="1">
    <source>
        <dbReference type="ARBA" id="ARBA00006420"/>
    </source>
</evidence>
<sequence>MYIQTQTTPNPNALKFLPGGEIKSGNPVSFNDKENCASSALAKLLLSIENVREVFYGSDFITITKNEDGNWDLMKPEILVTIMDYLVAGREVFIGDLNADSDVSNGEDSDIVTQIKEIIEHRVRPAVAADGGDIIFMSFEDGIVKVELRGSCAGCPSSTVTLKHGIENMLKHYVPEVLAVEEV</sequence>
<dbReference type="Proteomes" id="UP000033358">
    <property type="component" value="Unassembled WGS sequence"/>
</dbReference>
<dbReference type="InterPro" id="IPR014824">
    <property type="entry name" value="Nfu/NifU_N"/>
</dbReference>
<dbReference type="FunFam" id="3.30.300.130:FF:000001">
    <property type="entry name" value="NFU1 iron-sulfur cluster scaffold"/>
    <property type="match status" value="1"/>
</dbReference>
<dbReference type="SUPFAM" id="SSF117916">
    <property type="entry name" value="Fe-S cluster assembly (FSCA) domain-like"/>
    <property type="match status" value="1"/>
</dbReference>
<protein>
    <submittedName>
        <fullName evidence="3">Fe/S biogenesis protein NfuA</fullName>
    </submittedName>
</protein>
<dbReference type="SMART" id="SM00932">
    <property type="entry name" value="Nfu_N"/>
    <property type="match status" value="1"/>
</dbReference>
<dbReference type="Gene3D" id="3.30.300.130">
    <property type="entry name" value="Fe-S cluster assembly (FSCA)"/>
    <property type="match status" value="1"/>
</dbReference>
<dbReference type="PANTHER" id="PTHR11178">
    <property type="entry name" value="IRON-SULFUR CLUSTER SCAFFOLD PROTEIN NFU-RELATED"/>
    <property type="match status" value="1"/>
</dbReference>
<proteinExistence type="inferred from homology"/>
<evidence type="ECO:0000313" key="4">
    <source>
        <dbReference type="Proteomes" id="UP000033358"/>
    </source>
</evidence>
<dbReference type="EMBL" id="JYHA01000051">
    <property type="protein sequence ID" value="KKB96589.1"/>
    <property type="molecule type" value="Genomic_DNA"/>
</dbReference>
<name>A0A0F5MPT3_9RICK</name>
<keyword evidence="4" id="KW-1185">Reference proteome</keyword>
<dbReference type="Pfam" id="PF01106">
    <property type="entry name" value="NifU"/>
    <property type="match status" value="1"/>
</dbReference>
<comment type="similarity">
    <text evidence="1">Belongs to the NifU family.</text>
</comment>
<reference evidence="3 4" key="1">
    <citation type="submission" date="2015-02" db="EMBL/GenBank/DDBJ databases">
        <title>Single cell genomics of a rare environmental alphaproteobacterium provides unique insights into Rickettsiaceae evolution.</title>
        <authorList>
            <person name="Martijn J."/>
            <person name="Schulz F."/>
            <person name="Zaremba-Niedzwiedzka K."/>
            <person name="Viklund J."/>
            <person name="Stepanauskas R."/>
            <person name="Andersson S.G.E."/>
            <person name="Horn M."/>
            <person name="Guy L."/>
            <person name="Ettema T.J.G."/>
        </authorList>
    </citation>
    <scope>NUCLEOTIDE SEQUENCE [LARGE SCALE GENOMIC DNA]</scope>
    <source>
        <strain evidence="3 4">SCGC AAA041-L04</strain>
    </source>
</reference>
<evidence type="ECO:0000313" key="3">
    <source>
        <dbReference type="EMBL" id="KKB96589.1"/>
    </source>
</evidence>
<accession>A0A0F5MPT3</accession>